<organism evidence="3 4">
    <name type="scientific">Pseudonocardia broussonetiae</name>
    <dbReference type="NCBI Taxonomy" id="2736640"/>
    <lineage>
        <taxon>Bacteria</taxon>
        <taxon>Bacillati</taxon>
        <taxon>Actinomycetota</taxon>
        <taxon>Actinomycetes</taxon>
        <taxon>Pseudonocardiales</taxon>
        <taxon>Pseudonocardiaceae</taxon>
        <taxon>Pseudonocardia</taxon>
    </lineage>
</organism>
<dbReference type="SUPFAM" id="SSF47413">
    <property type="entry name" value="lambda repressor-like DNA-binding domains"/>
    <property type="match status" value="1"/>
</dbReference>
<dbReference type="Pfam" id="PF19054">
    <property type="entry name" value="DUF5753"/>
    <property type="match status" value="1"/>
</dbReference>
<dbReference type="Pfam" id="PF13560">
    <property type="entry name" value="HTH_31"/>
    <property type="match status" value="1"/>
</dbReference>
<dbReference type="GO" id="GO:0003677">
    <property type="term" value="F:DNA binding"/>
    <property type="evidence" value="ECO:0007669"/>
    <property type="project" value="InterPro"/>
</dbReference>
<proteinExistence type="predicted"/>
<dbReference type="EMBL" id="CP053565">
    <property type="protein sequence ID" value="QJY51174.1"/>
    <property type="molecule type" value="Genomic_DNA"/>
</dbReference>
<dbReference type="RefSeq" id="WP_172169989.1">
    <property type="nucleotide sequence ID" value="NZ_CP053565.1"/>
</dbReference>
<dbReference type="KEGG" id="pbro:HOP40_34910"/>
<geneLocation type="plasmid" evidence="3 4">
    <name>unnamed1</name>
</geneLocation>
<keyword evidence="4" id="KW-1185">Reference proteome</keyword>
<gene>
    <name evidence="3" type="ORF">HOP40_34910</name>
</gene>
<name>A0A6M6JSV1_9PSEU</name>
<protein>
    <submittedName>
        <fullName evidence="3">Helix-turn-helix transcriptional regulator</fullName>
    </submittedName>
</protein>
<evidence type="ECO:0000313" key="4">
    <source>
        <dbReference type="Proteomes" id="UP000505377"/>
    </source>
</evidence>
<evidence type="ECO:0000313" key="3">
    <source>
        <dbReference type="EMBL" id="QJY51174.1"/>
    </source>
</evidence>
<sequence length="268" mass="30170">MSPPGSGRDRISQLLVEIRGDRTQTEAAARSGLSQGSISKAEHGQRTPPPNVAERYARALNATAPQRRELVELCKTIADLAVTRQTRIVRKGADAQRRILAIERQCHEIRSWQAEIVPGLMQAWAYTLAVIERVPDEGWAEARRSRLALLDDSERTVRQVVPEGVLRTVLGSQEVMQEQLQHLIDLSRRPNVRLGVLPHGRPVPPLPPSFHLYGDRMATNETIVGTAFLDERVDIDRHRRWFDRLEGAAVHDDEARLVLLDVLAAHRD</sequence>
<dbReference type="InterPro" id="IPR001387">
    <property type="entry name" value="Cro/C1-type_HTH"/>
</dbReference>
<dbReference type="Gene3D" id="1.10.260.40">
    <property type="entry name" value="lambda repressor-like DNA-binding domains"/>
    <property type="match status" value="1"/>
</dbReference>
<reference evidence="3 4" key="1">
    <citation type="submission" date="2020-05" db="EMBL/GenBank/DDBJ databases">
        <authorList>
            <person name="Mo P."/>
        </authorList>
    </citation>
    <scope>NUCLEOTIDE SEQUENCE [LARGE SCALE GENOMIC DNA]</scope>
    <source>
        <strain evidence="3 4">Gen01</strain>
        <plasmid evidence="3 4">unnamed1</plasmid>
    </source>
</reference>
<feature type="domain" description="HTH cro/C1-type" evidence="2">
    <location>
        <begin position="23"/>
        <end position="67"/>
    </location>
</feature>
<dbReference type="Proteomes" id="UP000505377">
    <property type="component" value="Plasmid unnamed1"/>
</dbReference>
<dbReference type="SMART" id="SM00530">
    <property type="entry name" value="HTH_XRE"/>
    <property type="match status" value="1"/>
</dbReference>
<dbReference type="AlphaFoldDB" id="A0A6M6JSV1"/>
<dbReference type="InterPro" id="IPR010982">
    <property type="entry name" value="Lambda_DNA-bd_dom_sf"/>
</dbReference>
<dbReference type="PROSITE" id="PS50943">
    <property type="entry name" value="HTH_CROC1"/>
    <property type="match status" value="1"/>
</dbReference>
<evidence type="ECO:0000256" key="1">
    <source>
        <dbReference type="SAM" id="MobiDB-lite"/>
    </source>
</evidence>
<dbReference type="CDD" id="cd00093">
    <property type="entry name" value="HTH_XRE"/>
    <property type="match status" value="1"/>
</dbReference>
<dbReference type="InterPro" id="IPR043917">
    <property type="entry name" value="DUF5753"/>
</dbReference>
<accession>A0A6M6JSV1</accession>
<keyword evidence="3" id="KW-0614">Plasmid</keyword>
<feature type="region of interest" description="Disordered" evidence="1">
    <location>
        <begin position="24"/>
        <end position="51"/>
    </location>
</feature>
<evidence type="ECO:0000259" key="2">
    <source>
        <dbReference type="PROSITE" id="PS50943"/>
    </source>
</evidence>